<gene>
    <name evidence="2" type="ORF">BpHYR1_007755</name>
</gene>
<protein>
    <submittedName>
        <fullName evidence="2">Uncharacterized protein</fullName>
    </submittedName>
</protein>
<evidence type="ECO:0000313" key="3">
    <source>
        <dbReference type="Proteomes" id="UP000276133"/>
    </source>
</evidence>
<name>A0A3M7RPL2_BRAPC</name>
<comment type="caution">
    <text evidence="2">The sequence shown here is derived from an EMBL/GenBank/DDBJ whole genome shotgun (WGS) entry which is preliminary data.</text>
</comment>
<keyword evidence="3" id="KW-1185">Reference proteome</keyword>
<keyword evidence="1" id="KW-1133">Transmembrane helix</keyword>
<sequence>MCPDSKGSAEEFSLHFSLCVFDFIYCLLKYFSGIGPHFGGEWHYLTADLQLIDCIFKTTDKLQLLFRFSDYLRCHGNCFILKQEKVLYISSAN</sequence>
<keyword evidence="1" id="KW-0812">Transmembrane</keyword>
<dbReference type="EMBL" id="REGN01002959">
    <property type="protein sequence ID" value="RNA25228.1"/>
    <property type="molecule type" value="Genomic_DNA"/>
</dbReference>
<accession>A0A3M7RPL2</accession>
<dbReference type="AlphaFoldDB" id="A0A3M7RPL2"/>
<organism evidence="2 3">
    <name type="scientific">Brachionus plicatilis</name>
    <name type="common">Marine rotifer</name>
    <name type="synonym">Brachionus muelleri</name>
    <dbReference type="NCBI Taxonomy" id="10195"/>
    <lineage>
        <taxon>Eukaryota</taxon>
        <taxon>Metazoa</taxon>
        <taxon>Spiralia</taxon>
        <taxon>Gnathifera</taxon>
        <taxon>Rotifera</taxon>
        <taxon>Eurotatoria</taxon>
        <taxon>Monogononta</taxon>
        <taxon>Pseudotrocha</taxon>
        <taxon>Ploima</taxon>
        <taxon>Brachionidae</taxon>
        <taxon>Brachionus</taxon>
    </lineage>
</organism>
<reference evidence="2 3" key="1">
    <citation type="journal article" date="2018" name="Sci. Rep.">
        <title>Genomic signatures of local adaptation to the degree of environmental predictability in rotifers.</title>
        <authorList>
            <person name="Franch-Gras L."/>
            <person name="Hahn C."/>
            <person name="Garcia-Roger E.M."/>
            <person name="Carmona M.J."/>
            <person name="Serra M."/>
            <person name="Gomez A."/>
        </authorList>
    </citation>
    <scope>NUCLEOTIDE SEQUENCE [LARGE SCALE GENOMIC DNA]</scope>
    <source>
        <strain evidence="2">HYR1</strain>
    </source>
</reference>
<keyword evidence="1" id="KW-0472">Membrane</keyword>
<evidence type="ECO:0000256" key="1">
    <source>
        <dbReference type="SAM" id="Phobius"/>
    </source>
</evidence>
<evidence type="ECO:0000313" key="2">
    <source>
        <dbReference type="EMBL" id="RNA25228.1"/>
    </source>
</evidence>
<proteinExistence type="predicted"/>
<feature type="transmembrane region" description="Helical" evidence="1">
    <location>
        <begin position="12"/>
        <end position="31"/>
    </location>
</feature>
<dbReference type="Proteomes" id="UP000276133">
    <property type="component" value="Unassembled WGS sequence"/>
</dbReference>